<evidence type="ECO:0000256" key="8">
    <source>
        <dbReference type="ARBA" id="ARBA00031306"/>
    </source>
</evidence>
<sequence>MISYKEKGAGSLPLHSRSERLMGTTITISLVDEQADCLLQGAFDLLKELEYRFNANSQESELMEINYQAGIKPVKVHPDLFELIALGLEHSLAPSSHLNISIGPLIQTWRIGFADARLPDSKEIEAVLPLVDPHFIKLDPTSSTVFLEKKGMKLDLGCLAKGYSADKVAQYLKEHGVTSALINLGGNILTIGNNQAKEGKAWQIGIQDPRNPRGNHLLTIPASNKSVVTSGIYERHLTVDGKDYHHIFDSKTGFPVETDLASLTIVSDKSVDGEIWTTRLFGERSASILWQVESIDGIEAILIDKEGRLACSSGLQNCIM</sequence>
<evidence type="ECO:0000256" key="7">
    <source>
        <dbReference type="ARBA" id="ARBA00022842"/>
    </source>
</evidence>
<dbReference type="PIRSF" id="PIRSF006268">
    <property type="entry name" value="ApbE"/>
    <property type="match status" value="1"/>
</dbReference>
<comment type="cofactor">
    <cofactor evidence="11">
        <name>Mg(2+)</name>
        <dbReference type="ChEBI" id="CHEBI:18420"/>
    </cofactor>
    <cofactor evidence="11">
        <name>Mn(2+)</name>
        <dbReference type="ChEBI" id="CHEBI:29035"/>
    </cofactor>
    <text evidence="11">Magnesium. Can also use manganese.</text>
</comment>
<dbReference type="GO" id="GO:0016740">
    <property type="term" value="F:transferase activity"/>
    <property type="evidence" value="ECO:0007669"/>
    <property type="project" value="UniProtKB-UniRule"/>
</dbReference>
<evidence type="ECO:0000256" key="1">
    <source>
        <dbReference type="ARBA" id="ARBA00011955"/>
    </source>
</evidence>
<comment type="caution">
    <text evidence="12">The sequence shown here is derived from an EMBL/GenBank/DDBJ whole genome shotgun (WGS) entry which is preliminary data.</text>
</comment>
<protein>
    <recommendedName>
        <fullName evidence="2 10">FAD:protein FMN transferase</fullName>
        <ecNumber evidence="1 10">2.7.1.180</ecNumber>
    </recommendedName>
    <alternativeName>
        <fullName evidence="8 10">Flavin transferase</fullName>
    </alternativeName>
</protein>
<organism evidence="12 13">
    <name type="scientific">Streptococcus oralis</name>
    <dbReference type="NCBI Taxonomy" id="1303"/>
    <lineage>
        <taxon>Bacteria</taxon>
        <taxon>Bacillati</taxon>
        <taxon>Bacillota</taxon>
        <taxon>Bacilli</taxon>
        <taxon>Lactobacillales</taxon>
        <taxon>Streptococcaceae</taxon>
        <taxon>Streptococcus</taxon>
    </lineage>
</organism>
<evidence type="ECO:0000256" key="10">
    <source>
        <dbReference type="PIRNR" id="PIRNR006268"/>
    </source>
</evidence>
<evidence type="ECO:0000256" key="2">
    <source>
        <dbReference type="ARBA" id="ARBA00016337"/>
    </source>
</evidence>
<evidence type="ECO:0000313" key="12">
    <source>
        <dbReference type="EMBL" id="KXT81091.1"/>
    </source>
</evidence>
<dbReference type="SUPFAM" id="SSF143631">
    <property type="entry name" value="ApbE-like"/>
    <property type="match status" value="1"/>
</dbReference>
<evidence type="ECO:0000256" key="3">
    <source>
        <dbReference type="ARBA" id="ARBA00022630"/>
    </source>
</evidence>
<feature type="binding site" evidence="11">
    <location>
        <position position="278"/>
    </location>
    <ligand>
        <name>Mg(2+)</name>
        <dbReference type="ChEBI" id="CHEBI:18420"/>
    </ligand>
</feature>
<name>A0A139NYS9_STROR</name>
<accession>A0A139NYS9</accession>
<reference evidence="12 13" key="1">
    <citation type="submission" date="2016-01" db="EMBL/GenBank/DDBJ databases">
        <title>Highly variable Streptococcus oralis are common among viridans streptococci isolated from primates.</title>
        <authorList>
            <person name="Denapaite D."/>
            <person name="Rieger M."/>
            <person name="Koendgen S."/>
            <person name="Brueckner R."/>
            <person name="Ochigava I."/>
            <person name="Kappeler P."/>
            <person name="Maetz-Rensing K."/>
            <person name="Leendertz F."/>
            <person name="Hakenbeck R."/>
        </authorList>
    </citation>
    <scope>NUCLEOTIDE SEQUENCE [LARGE SCALE GENOMIC DNA]</scope>
    <source>
        <strain evidence="12 13">DD15</strain>
    </source>
</reference>
<dbReference type="InterPro" id="IPR024932">
    <property type="entry name" value="ApbE"/>
</dbReference>
<keyword evidence="3 10" id="KW-0285">Flavoprotein</keyword>
<evidence type="ECO:0000256" key="5">
    <source>
        <dbReference type="ARBA" id="ARBA00022723"/>
    </source>
</evidence>
<comment type="similarity">
    <text evidence="10">Belongs to the ApbE family.</text>
</comment>
<dbReference type="EMBL" id="LQNX01000052">
    <property type="protein sequence ID" value="KXT81091.1"/>
    <property type="molecule type" value="Genomic_DNA"/>
</dbReference>
<dbReference type="PANTHER" id="PTHR30040">
    <property type="entry name" value="THIAMINE BIOSYNTHESIS LIPOPROTEIN APBE"/>
    <property type="match status" value="1"/>
</dbReference>
<evidence type="ECO:0000313" key="13">
    <source>
        <dbReference type="Proteomes" id="UP000070678"/>
    </source>
</evidence>
<evidence type="ECO:0000256" key="6">
    <source>
        <dbReference type="ARBA" id="ARBA00022827"/>
    </source>
</evidence>
<comment type="catalytic activity">
    <reaction evidence="9 10">
        <text>L-threonyl-[protein] + FAD = FMN-L-threonyl-[protein] + AMP + H(+)</text>
        <dbReference type="Rhea" id="RHEA:36847"/>
        <dbReference type="Rhea" id="RHEA-COMP:11060"/>
        <dbReference type="Rhea" id="RHEA-COMP:11061"/>
        <dbReference type="ChEBI" id="CHEBI:15378"/>
        <dbReference type="ChEBI" id="CHEBI:30013"/>
        <dbReference type="ChEBI" id="CHEBI:57692"/>
        <dbReference type="ChEBI" id="CHEBI:74257"/>
        <dbReference type="ChEBI" id="CHEBI:456215"/>
        <dbReference type="EC" id="2.7.1.180"/>
    </reaction>
</comment>
<dbReference type="PANTHER" id="PTHR30040:SF2">
    <property type="entry name" value="FAD:PROTEIN FMN TRANSFERASE"/>
    <property type="match status" value="1"/>
</dbReference>
<evidence type="ECO:0000256" key="9">
    <source>
        <dbReference type="ARBA" id="ARBA00048540"/>
    </source>
</evidence>
<evidence type="ECO:0000256" key="11">
    <source>
        <dbReference type="PIRSR" id="PIRSR006268-2"/>
    </source>
</evidence>
<dbReference type="EC" id="2.7.1.180" evidence="1 10"/>
<keyword evidence="5 10" id="KW-0479">Metal-binding</keyword>
<dbReference type="GO" id="GO:0046872">
    <property type="term" value="F:metal ion binding"/>
    <property type="evidence" value="ECO:0007669"/>
    <property type="project" value="UniProtKB-UniRule"/>
</dbReference>
<dbReference type="Gene3D" id="3.10.520.10">
    <property type="entry name" value="ApbE-like domains"/>
    <property type="match status" value="1"/>
</dbReference>
<dbReference type="Pfam" id="PF02424">
    <property type="entry name" value="ApbE"/>
    <property type="match status" value="1"/>
</dbReference>
<evidence type="ECO:0000256" key="4">
    <source>
        <dbReference type="ARBA" id="ARBA00022679"/>
    </source>
</evidence>
<keyword evidence="6 10" id="KW-0274">FAD</keyword>
<gene>
    <name evidence="12" type="ORF">SORDD15_00844</name>
</gene>
<keyword evidence="7 10" id="KW-0460">Magnesium</keyword>
<dbReference type="PATRIC" id="fig|1303.78.peg.904"/>
<dbReference type="AlphaFoldDB" id="A0A139NYS9"/>
<dbReference type="Proteomes" id="UP000070678">
    <property type="component" value="Unassembled WGS sequence"/>
</dbReference>
<proteinExistence type="inferred from homology"/>
<keyword evidence="4 10" id="KW-0808">Transferase</keyword>
<dbReference type="InterPro" id="IPR003374">
    <property type="entry name" value="ApbE-like_sf"/>
</dbReference>